<evidence type="ECO:0000313" key="2">
    <source>
        <dbReference type="Proteomes" id="UP000188320"/>
    </source>
</evidence>
<dbReference type="AlphaFoldDB" id="A0A1R1PR44"/>
<dbReference type="Proteomes" id="UP000188320">
    <property type="component" value="Unassembled WGS sequence"/>
</dbReference>
<name>A0A1R1PR44_ZANCU</name>
<comment type="caution">
    <text evidence="1">The sequence shown here is derived from an EMBL/GenBank/DDBJ whole genome shotgun (WGS) entry which is preliminary data.</text>
</comment>
<evidence type="ECO:0000313" key="1">
    <source>
        <dbReference type="EMBL" id="OMH83428.1"/>
    </source>
</evidence>
<sequence length="72" mass="8582">MYKKFYRVKDTIDVPTSEHYLFARHIVIASLSVSSQRTRVLAECDREFYSPPDHFFYNSLWNCHQRLDAPPS</sequence>
<keyword evidence="2" id="KW-1185">Reference proteome</keyword>
<dbReference type="EMBL" id="LSSK01000410">
    <property type="protein sequence ID" value="OMH83428.1"/>
    <property type="molecule type" value="Genomic_DNA"/>
</dbReference>
<proteinExistence type="predicted"/>
<gene>
    <name evidence="1" type="ORF">AX774_g3067</name>
</gene>
<protein>
    <submittedName>
        <fullName evidence="1">Uncharacterized protein</fullName>
    </submittedName>
</protein>
<reference evidence="2" key="1">
    <citation type="submission" date="2017-01" db="EMBL/GenBank/DDBJ databases">
        <authorList>
            <person name="Wang Y."/>
            <person name="White M."/>
            <person name="Kvist S."/>
            <person name="Moncalvo J.-M."/>
        </authorList>
    </citation>
    <scope>NUCLEOTIDE SEQUENCE [LARGE SCALE GENOMIC DNA]</scope>
    <source>
        <strain evidence="2">COL-18-3</strain>
    </source>
</reference>
<organism evidence="1 2">
    <name type="scientific">Zancudomyces culisetae</name>
    <name type="common">Gut fungus</name>
    <name type="synonym">Smittium culisetae</name>
    <dbReference type="NCBI Taxonomy" id="1213189"/>
    <lineage>
        <taxon>Eukaryota</taxon>
        <taxon>Fungi</taxon>
        <taxon>Fungi incertae sedis</taxon>
        <taxon>Zoopagomycota</taxon>
        <taxon>Kickxellomycotina</taxon>
        <taxon>Harpellomycetes</taxon>
        <taxon>Harpellales</taxon>
        <taxon>Legeriomycetaceae</taxon>
        <taxon>Zancudomyces</taxon>
    </lineage>
</organism>
<accession>A0A1R1PR44</accession>